<protein>
    <recommendedName>
        <fullName evidence="3">DUF4136 domain-containing protein</fullName>
    </recommendedName>
</protein>
<dbReference type="EMBL" id="AODQ01000091">
    <property type="protein sequence ID" value="EMR01772.1"/>
    <property type="molecule type" value="Genomic_DNA"/>
</dbReference>
<reference evidence="1 2" key="1">
    <citation type="journal article" date="2013" name="Genome Announc.">
        <title>Draft Genome Sequence of Cesiribacter andamanensis Strain AMV16T, Isolated from a Soil Sample from a Mud Volcano in the Andaman Islands, India.</title>
        <authorList>
            <person name="Shivaji S."/>
            <person name="Ara S."/>
            <person name="Begum Z."/>
            <person name="Srinivas T.N."/>
            <person name="Singh A."/>
            <person name="Kumar Pinnaka A."/>
        </authorList>
    </citation>
    <scope>NUCLEOTIDE SEQUENCE [LARGE SCALE GENOMIC DNA]</scope>
    <source>
        <strain evidence="1 2">AMV16</strain>
    </source>
</reference>
<organism evidence="1 2">
    <name type="scientific">Cesiribacter andamanensis AMV16</name>
    <dbReference type="NCBI Taxonomy" id="1279009"/>
    <lineage>
        <taxon>Bacteria</taxon>
        <taxon>Pseudomonadati</taxon>
        <taxon>Bacteroidota</taxon>
        <taxon>Cytophagia</taxon>
        <taxon>Cytophagales</taxon>
        <taxon>Cesiribacteraceae</taxon>
        <taxon>Cesiribacter</taxon>
    </lineage>
</organism>
<gene>
    <name evidence="1" type="ORF">ADICEAN_03092</name>
</gene>
<comment type="caution">
    <text evidence="1">The sequence shown here is derived from an EMBL/GenBank/DDBJ whole genome shotgun (WGS) entry which is preliminary data.</text>
</comment>
<name>M7N3D0_9BACT</name>
<evidence type="ECO:0008006" key="3">
    <source>
        <dbReference type="Google" id="ProtNLM"/>
    </source>
</evidence>
<dbReference type="STRING" id="1279009.ADICEAN_03092"/>
<evidence type="ECO:0000313" key="1">
    <source>
        <dbReference type="EMBL" id="EMR01772.1"/>
    </source>
</evidence>
<dbReference type="Proteomes" id="UP000011910">
    <property type="component" value="Unassembled WGS sequence"/>
</dbReference>
<proteinExistence type="predicted"/>
<sequence length="210" mass="23225">MNKLLFFSCFLFVAAHGLQAQKADFRQLPDTIWVAVTANEAFVEPEMAHNFKLAAQASFVKANLQKKQALKFILTQDSLQADVHYRLIAYRLVSRTEQNTALALTLLGVATPIALAAAGVPFPVGFYSTPQNRYMTSVHYSPQMAGLGFQDVPELVLKVSTGYASSDAKNERKIAADFGRWMENVSKKWNKNHLRAVRRHSGGPVSALAP</sequence>
<dbReference type="OrthoDB" id="9854554at2"/>
<evidence type="ECO:0000313" key="2">
    <source>
        <dbReference type="Proteomes" id="UP000011910"/>
    </source>
</evidence>
<accession>M7N3D0</accession>
<keyword evidence="2" id="KW-1185">Reference proteome</keyword>
<dbReference type="RefSeq" id="WP_009196478.1">
    <property type="nucleotide sequence ID" value="NZ_AODQ01000091.1"/>
</dbReference>
<dbReference type="AlphaFoldDB" id="M7N3D0"/>